<proteinExistence type="predicted"/>
<comment type="caution">
    <text evidence="1">The sequence shown here is derived from an EMBL/GenBank/DDBJ whole genome shotgun (WGS) entry which is preliminary data.</text>
</comment>
<name>A0A364Y341_9BACT</name>
<dbReference type="Proteomes" id="UP000251889">
    <property type="component" value="Unassembled WGS sequence"/>
</dbReference>
<dbReference type="EMBL" id="QMFY01000008">
    <property type="protein sequence ID" value="RAW00186.1"/>
    <property type="molecule type" value="Genomic_DNA"/>
</dbReference>
<keyword evidence="2" id="KW-1185">Reference proteome</keyword>
<reference evidence="1 2" key="1">
    <citation type="submission" date="2018-06" db="EMBL/GenBank/DDBJ databases">
        <title>Chryseolinea flavus sp. nov., a member of the phylum Bacteroidetes isolated from soil.</title>
        <authorList>
            <person name="Li Y."/>
            <person name="Wang J."/>
        </authorList>
    </citation>
    <scope>NUCLEOTIDE SEQUENCE [LARGE SCALE GENOMIC DNA]</scope>
    <source>
        <strain evidence="1 2">SDU1-6</strain>
    </source>
</reference>
<evidence type="ECO:0000313" key="2">
    <source>
        <dbReference type="Proteomes" id="UP000251889"/>
    </source>
</evidence>
<organism evidence="1 2">
    <name type="scientific">Pseudochryseolinea flava</name>
    <dbReference type="NCBI Taxonomy" id="2059302"/>
    <lineage>
        <taxon>Bacteria</taxon>
        <taxon>Pseudomonadati</taxon>
        <taxon>Bacteroidota</taxon>
        <taxon>Cytophagia</taxon>
        <taxon>Cytophagales</taxon>
        <taxon>Fulvivirgaceae</taxon>
        <taxon>Pseudochryseolinea</taxon>
    </lineage>
</organism>
<sequence length="66" mass="7661">MFAHTTVGEPRNFLFERKKILHCIGLKVCDSNRPQMKQRRPLSDTLEVDESEYIQTSRLIRGTVIG</sequence>
<dbReference type="AlphaFoldDB" id="A0A364Y341"/>
<protein>
    <submittedName>
        <fullName evidence="1">Uncharacterized protein</fullName>
    </submittedName>
</protein>
<gene>
    <name evidence="1" type="ORF">DQQ10_16705</name>
</gene>
<accession>A0A364Y341</accession>
<evidence type="ECO:0000313" key="1">
    <source>
        <dbReference type="EMBL" id="RAW00186.1"/>
    </source>
</evidence>